<dbReference type="Proteomes" id="UP001167919">
    <property type="component" value="Unassembled WGS sequence"/>
</dbReference>
<reference evidence="2" key="2">
    <citation type="submission" date="2019-01" db="EMBL/GenBank/DDBJ databases">
        <title>Oenococcus sicerae UCMA17102.</title>
        <authorList>
            <person name="Cousin F.J."/>
            <person name="Le Guellec R."/>
            <person name="Cretenet M."/>
        </authorList>
    </citation>
    <scope>NUCLEOTIDE SEQUENCE</scope>
    <source>
        <strain evidence="2">UCMA17102</strain>
    </source>
</reference>
<dbReference type="Gene3D" id="3.30.830.10">
    <property type="entry name" value="Metalloenzyme, LuxS/M16 peptidase-like"/>
    <property type="match status" value="2"/>
</dbReference>
<dbReference type="InterPro" id="IPR011249">
    <property type="entry name" value="Metalloenz_LuxS/M16"/>
</dbReference>
<name>A0AAJ1RAK0_9LACO</name>
<dbReference type="NCBIfam" id="NF047422">
    <property type="entry name" value="YfmF_fam"/>
    <property type="match status" value="1"/>
</dbReference>
<accession>A0AAJ1RAK0</accession>
<dbReference type="PANTHER" id="PTHR11851">
    <property type="entry name" value="METALLOPROTEASE"/>
    <property type="match status" value="1"/>
</dbReference>
<evidence type="ECO:0000313" key="4">
    <source>
        <dbReference type="Proteomes" id="UP000286907"/>
    </source>
</evidence>
<dbReference type="PANTHER" id="PTHR11851:SF186">
    <property type="entry name" value="INACTIVE METALLOPROTEASE YMFF-RELATED"/>
    <property type="match status" value="1"/>
</dbReference>
<dbReference type="AlphaFoldDB" id="A0AAJ1RAK0"/>
<evidence type="ECO:0000259" key="1">
    <source>
        <dbReference type="Pfam" id="PF05193"/>
    </source>
</evidence>
<dbReference type="GO" id="GO:0046872">
    <property type="term" value="F:metal ion binding"/>
    <property type="evidence" value="ECO:0007669"/>
    <property type="project" value="InterPro"/>
</dbReference>
<protein>
    <submittedName>
        <fullName evidence="2">Insulinase family protein</fullName>
    </submittedName>
</protein>
<sequence>MKKLVNGINLAVIETTQFQSVKVVVDFYAPFNKETASQRSLLAVLMENSSAAYPDRQAMTTKLNELYGAHYSVSTSRFGRLAKIHLSLKFPNAAIFHDSQLLEKAFAFLAEQIFSPLIIHDQFPDKMFEIEKKNFLTEFLSNFDNKSYKLHDRVLANYFSDANLRVHADGDQALIKQVTNASVVGAYRQMLSNDETILTVSGNLSSQKIENLVNKWPIVSHNTINHKNIVYTQAIHELNKISTHECGDQSLLENAYNFVDYNHLSDQRFTAILFSQLLGGSSQSLLFLSIREKKQLVYYTNSLIFGQDGWMLIQAGLDKQNMTAVENEINRQIDKIRQHDFSDRLFSLIKNELITAIISGQDYQNNTIDREVAGFVSGYKKTTAQTIDLINSVTADQVVAFSKKVIQQTEAVLINEN</sequence>
<evidence type="ECO:0000313" key="3">
    <source>
        <dbReference type="EMBL" id="QAS69219.1"/>
    </source>
</evidence>
<dbReference type="EMBL" id="CP029684">
    <property type="protein sequence ID" value="QAS69219.1"/>
    <property type="molecule type" value="Genomic_DNA"/>
</dbReference>
<dbReference type="InterPro" id="IPR007863">
    <property type="entry name" value="Peptidase_M16_C"/>
</dbReference>
<dbReference type="InterPro" id="IPR050361">
    <property type="entry name" value="MPP/UQCRC_Complex"/>
</dbReference>
<dbReference type="RefSeq" id="WP_128685137.1">
    <property type="nucleotide sequence ID" value="NZ_CP029684.2"/>
</dbReference>
<reference evidence="3" key="3">
    <citation type="submission" date="2020-01" db="EMBL/GenBank/DDBJ databases">
        <authorList>
            <person name="Cousin F.J."/>
            <person name="Le Guellec R."/>
            <person name="Cretenet M."/>
        </authorList>
    </citation>
    <scope>NUCLEOTIDE SEQUENCE</scope>
    <source>
        <strain evidence="3">UCMA 15228</strain>
    </source>
</reference>
<dbReference type="Proteomes" id="UP000286907">
    <property type="component" value="Chromosome"/>
</dbReference>
<evidence type="ECO:0000313" key="5">
    <source>
        <dbReference type="Proteomes" id="UP001167919"/>
    </source>
</evidence>
<feature type="domain" description="Peptidase M16 C-terminal" evidence="1">
    <location>
        <begin position="178"/>
        <end position="353"/>
    </location>
</feature>
<proteinExistence type="predicted"/>
<evidence type="ECO:0000313" key="2">
    <source>
        <dbReference type="EMBL" id="MDN6900782.1"/>
    </source>
</evidence>
<keyword evidence="4" id="KW-1185">Reference proteome</keyword>
<reference evidence="3 4" key="1">
    <citation type="journal article" date="2019" name="Syst. Appl. Microbiol.">
        <title>Oenococcus sicerae sp. nov., isolated from French cider.</title>
        <authorList>
            <person name="Cousin F.J."/>
            <person name="Le Guellec R."/>
            <person name="Chagnot C."/>
            <person name="Goux D."/>
            <person name="Dalmasso M."/>
            <person name="Laplace J.M."/>
            <person name="Cretenet M."/>
        </authorList>
    </citation>
    <scope>NUCLEOTIDE SEQUENCE [LARGE SCALE GENOMIC DNA]</scope>
    <source>
        <strain evidence="3 4">UCMA 15228</strain>
    </source>
</reference>
<gene>
    <name evidence="3" type="ORF">DLJ48_01110</name>
    <name evidence="2" type="ORF">EVC35_07155</name>
</gene>
<dbReference type="EMBL" id="SDWY01000003">
    <property type="protein sequence ID" value="MDN6900782.1"/>
    <property type="molecule type" value="Genomic_DNA"/>
</dbReference>
<dbReference type="SUPFAM" id="SSF63411">
    <property type="entry name" value="LuxS/MPP-like metallohydrolase"/>
    <property type="match status" value="2"/>
</dbReference>
<dbReference type="Pfam" id="PF05193">
    <property type="entry name" value="Peptidase_M16_C"/>
    <property type="match status" value="1"/>
</dbReference>
<organism evidence="2 5">
    <name type="scientific">Oenococcus sicerae</name>
    <dbReference type="NCBI Taxonomy" id="2203724"/>
    <lineage>
        <taxon>Bacteria</taxon>
        <taxon>Bacillati</taxon>
        <taxon>Bacillota</taxon>
        <taxon>Bacilli</taxon>
        <taxon>Lactobacillales</taxon>
        <taxon>Lactobacillaceae</taxon>
        <taxon>Oenococcus</taxon>
    </lineage>
</organism>